<organism evidence="1 2">
    <name type="scientific">Camellia lanceoleosa</name>
    <dbReference type="NCBI Taxonomy" id="1840588"/>
    <lineage>
        <taxon>Eukaryota</taxon>
        <taxon>Viridiplantae</taxon>
        <taxon>Streptophyta</taxon>
        <taxon>Embryophyta</taxon>
        <taxon>Tracheophyta</taxon>
        <taxon>Spermatophyta</taxon>
        <taxon>Magnoliopsida</taxon>
        <taxon>eudicotyledons</taxon>
        <taxon>Gunneridae</taxon>
        <taxon>Pentapetalae</taxon>
        <taxon>asterids</taxon>
        <taxon>Ericales</taxon>
        <taxon>Theaceae</taxon>
        <taxon>Camellia</taxon>
    </lineage>
</organism>
<evidence type="ECO:0000313" key="1">
    <source>
        <dbReference type="EMBL" id="KAI8014359.1"/>
    </source>
</evidence>
<evidence type="ECO:0000313" key="2">
    <source>
        <dbReference type="Proteomes" id="UP001060215"/>
    </source>
</evidence>
<reference evidence="1 2" key="1">
    <citation type="journal article" date="2022" name="Plant J.">
        <title>Chromosome-level genome of Camellia lanceoleosa provides a valuable resource for understanding genome evolution and self-incompatibility.</title>
        <authorList>
            <person name="Gong W."/>
            <person name="Xiao S."/>
            <person name="Wang L."/>
            <person name="Liao Z."/>
            <person name="Chang Y."/>
            <person name="Mo W."/>
            <person name="Hu G."/>
            <person name="Li W."/>
            <person name="Zhao G."/>
            <person name="Zhu H."/>
            <person name="Hu X."/>
            <person name="Ji K."/>
            <person name="Xiang X."/>
            <person name="Song Q."/>
            <person name="Yuan D."/>
            <person name="Jin S."/>
            <person name="Zhang L."/>
        </authorList>
    </citation>
    <scope>NUCLEOTIDE SEQUENCE [LARGE SCALE GENOMIC DNA]</scope>
    <source>
        <strain evidence="1">SQ_2022a</strain>
    </source>
</reference>
<dbReference type="Proteomes" id="UP001060215">
    <property type="component" value="Chromosome 4"/>
</dbReference>
<comment type="caution">
    <text evidence="1">The sequence shown here is derived from an EMBL/GenBank/DDBJ whole genome shotgun (WGS) entry which is preliminary data.</text>
</comment>
<dbReference type="EMBL" id="CM045761">
    <property type="protein sequence ID" value="KAI8014359.1"/>
    <property type="molecule type" value="Genomic_DNA"/>
</dbReference>
<protein>
    <submittedName>
        <fullName evidence="1">Uncharacterized protein</fullName>
    </submittedName>
</protein>
<proteinExistence type="predicted"/>
<gene>
    <name evidence="1" type="ORF">LOK49_LG05G02162</name>
</gene>
<sequence>MFGISYSYVKSALLVVTNLDQICWLVSQVQSLLDDLLQFCDFLVPFRTVKRALSVCSLSDALKQGFQSRKFAAGMLLVCCFYAAASLAVGVG</sequence>
<name>A0ACC0HMV9_9ERIC</name>
<accession>A0ACC0HMV9</accession>
<keyword evidence="2" id="KW-1185">Reference proteome</keyword>